<organism evidence="6 7">
    <name type="scientific">Pseudomonas lundensis</name>
    <dbReference type="NCBI Taxonomy" id="86185"/>
    <lineage>
        <taxon>Bacteria</taxon>
        <taxon>Pseudomonadati</taxon>
        <taxon>Pseudomonadota</taxon>
        <taxon>Gammaproteobacteria</taxon>
        <taxon>Pseudomonadales</taxon>
        <taxon>Pseudomonadaceae</taxon>
        <taxon>Pseudomonas</taxon>
    </lineage>
</organism>
<dbReference type="FunFam" id="3.40.640.10:FF:000004">
    <property type="entry name" value="Acetylornithine aminotransferase"/>
    <property type="match status" value="1"/>
</dbReference>
<sequence>MNLFNLRRQSPSLDELAIEPQSLPMNHGVSRECLMPSVERPAQVFVRGQGSWMWDSDSRAYLDFTQGGAANSLGHSPAALTRAIVEQAQSLMNPGSGFFNRGMLNLAERLCHSTGSDQVHFLNTGAEANEGAIKLARKWGQLHRGGAYRIITATGSCHGRSFGAMSASGSGTFDNRFEPQLPGFINVPFNDLPALHAAVDAQTVAIMLEPVQSEAGVIPATEHYLKGVERLCRELGILLILDEVQTGIGRCGTLLAEQNYGIRADVITLGKGLGGGVPLAALLARGKACCLEADELGGTHHGNALMTAAGSAVLETVLEKGFLQQVRDAGQHLHEGLGRLANRYAQGELRGQGLMWGLTLSDDSADEVVKAALYEGLLITAPQPDCLRFTPALCVSKGNIDEMLLRLARAFSRVRTAQLQCRRAVLV</sequence>
<dbReference type="InterPro" id="IPR015422">
    <property type="entry name" value="PyrdxlP-dep_Trfase_small"/>
</dbReference>
<dbReference type="PANTHER" id="PTHR11986:SF79">
    <property type="entry name" value="ACETYLORNITHINE AMINOTRANSFERASE, MITOCHONDRIAL"/>
    <property type="match status" value="1"/>
</dbReference>
<evidence type="ECO:0000256" key="1">
    <source>
        <dbReference type="ARBA" id="ARBA00001933"/>
    </source>
</evidence>
<name>A0A266NCI9_9PSED</name>
<dbReference type="InterPro" id="IPR015421">
    <property type="entry name" value="PyrdxlP-dep_Trfase_major"/>
</dbReference>
<dbReference type="Proteomes" id="UP000215788">
    <property type="component" value="Unassembled WGS sequence"/>
</dbReference>
<keyword evidence="2 6" id="KW-0032">Aminotransferase</keyword>
<gene>
    <name evidence="6" type="ORF">CJF39_07320</name>
</gene>
<dbReference type="PROSITE" id="PS00600">
    <property type="entry name" value="AA_TRANSFER_CLASS_3"/>
    <property type="match status" value="1"/>
</dbReference>
<dbReference type="Pfam" id="PF00202">
    <property type="entry name" value="Aminotran_3"/>
    <property type="match status" value="1"/>
</dbReference>
<dbReference type="CDD" id="cd00610">
    <property type="entry name" value="OAT_like"/>
    <property type="match status" value="1"/>
</dbReference>
<dbReference type="InterPro" id="IPR015424">
    <property type="entry name" value="PyrdxlP-dep_Trfase"/>
</dbReference>
<dbReference type="PANTHER" id="PTHR11986">
    <property type="entry name" value="AMINOTRANSFERASE CLASS III"/>
    <property type="match status" value="1"/>
</dbReference>
<keyword evidence="4 5" id="KW-0663">Pyridoxal phosphate</keyword>
<dbReference type="GO" id="GO:0008483">
    <property type="term" value="F:transaminase activity"/>
    <property type="evidence" value="ECO:0007669"/>
    <property type="project" value="UniProtKB-KW"/>
</dbReference>
<dbReference type="SUPFAM" id="SSF53383">
    <property type="entry name" value="PLP-dependent transferases"/>
    <property type="match status" value="1"/>
</dbReference>
<dbReference type="AlphaFoldDB" id="A0A266NCI9"/>
<dbReference type="RefSeq" id="WP_094992807.1">
    <property type="nucleotide sequence ID" value="NZ_NQKI01000008.1"/>
</dbReference>
<keyword evidence="3 6" id="KW-0808">Transferase</keyword>
<dbReference type="Gene3D" id="3.40.640.10">
    <property type="entry name" value="Type I PLP-dependent aspartate aminotransferase-like (Major domain)"/>
    <property type="match status" value="1"/>
</dbReference>
<evidence type="ECO:0000313" key="7">
    <source>
        <dbReference type="Proteomes" id="UP000215788"/>
    </source>
</evidence>
<comment type="caution">
    <text evidence="6">The sequence shown here is derived from an EMBL/GenBank/DDBJ whole genome shotgun (WGS) entry which is preliminary data.</text>
</comment>
<dbReference type="InterPro" id="IPR050103">
    <property type="entry name" value="Class-III_PLP-dep_AT"/>
</dbReference>
<proteinExistence type="inferred from homology"/>
<evidence type="ECO:0000256" key="3">
    <source>
        <dbReference type="ARBA" id="ARBA00022679"/>
    </source>
</evidence>
<dbReference type="EMBL" id="NQKI01000008">
    <property type="protein sequence ID" value="OZY60123.1"/>
    <property type="molecule type" value="Genomic_DNA"/>
</dbReference>
<reference evidence="6 7" key="1">
    <citation type="submission" date="2017-08" db="EMBL/GenBank/DDBJ databases">
        <title>Genomic and metabolic characterisation of spoilage-associated Pseudomonas species.</title>
        <authorList>
            <person name="Stanborough T."/>
            <person name="Fegan N."/>
            <person name="Powell S.M."/>
            <person name="Singh T."/>
            <person name="Tamplin M.L."/>
            <person name="Chandry P.S."/>
        </authorList>
    </citation>
    <scope>NUCLEOTIDE SEQUENCE [LARGE SCALE GENOMIC DNA]</scope>
    <source>
        <strain evidence="6 7">L1802</strain>
    </source>
</reference>
<dbReference type="OrthoDB" id="9801052at2"/>
<evidence type="ECO:0000256" key="5">
    <source>
        <dbReference type="RuleBase" id="RU003560"/>
    </source>
</evidence>
<dbReference type="InterPro" id="IPR049704">
    <property type="entry name" value="Aminotrans_3_PPA_site"/>
</dbReference>
<dbReference type="Gene3D" id="3.90.1150.10">
    <property type="entry name" value="Aspartate Aminotransferase, domain 1"/>
    <property type="match status" value="1"/>
</dbReference>
<dbReference type="InterPro" id="IPR005814">
    <property type="entry name" value="Aminotrans_3"/>
</dbReference>
<dbReference type="PIRSF" id="PIRSF000521">
    <property type="entry name" value="Transaminase_4ab_Lys_Orn"/>
    <property type="match status" value="1"/>
</dbReference>
<protein>
    <submittedName>
        <fullName evidence="6">Aspartate aminotransferase family protein</fullName>
    </submittedName>
</protein>
<accession>A0A266NCI9</accession>
<evidence type="ECO:0000256" key="4">
    <source>
        <dbReference type="ARBA" id="ARBA00022898"/>
    </source>
</evidence>
<evidence type="ECO:0000313" key="6">
    <source>
        <dbReference type="EMBL" id="OZY60123.1"/>
    </source>
</evidence>
<comment type="similarity">
    <text evidence="5">Belongs to the class-III pyridoxal-phosphate-dependent aminotransferase family.</text>
</comment>
<dbReference type="GO" id="GO:0030170">
    <property type="term" value="F:pyridoxal phosphate binding"/>
    <property type="evidence" value="ECO:0007669"/>
    <property type="project" value="InterPro"/>
</dbReference>
<comment type="cofactor">
    <cofactor evidence="1">
        <name>pyridoxal 5'-phosphate</name>
        <dbReference type="ChEBI" id="CHEBI:597326"/>
    </cofactor>
</comment>
<dbReference type="GO" id="GO:0042802">
    <property type="term" value="F:identical protein binding"/>
    <property type="evidence" value="ECO:0007669"/>
    <property type="project" value="TreeGrafter"/>
</dbReference>
<evidence type="ECO:0000256" key="2">
    <source>
        <dbReference type="ARBA" id="ARBA00022576"/>
    </source>
</evidence>